<organism evidence="1 2">
    <name type="scientific">Eumeta variegata</name>
    <name type="common">Bagworm moth</name>
    <name type="synonym">Eumeta japonica</name>
    <dbReference type="NCBI Taxonomy" id="151549"/>
    <lineage>
        <taxon>Eukaryota</taxon>
        <taxon>Metazoa</taxon>
        <taxon>Ecdysozoa</taxon>
        <taxon>Arthropoda</taxon>
        <taxon>Hexapoda</taxon>
        <taxon>Insecta</taxon>
        <taxon>Pterygota</taxon>
        <taxon>Neoptera</taxon>
        <taxon>Endopterygota</taxon>
        <taxon>Lepidoptera</taxon>
        <taxon>Glossata</taxon>
        <taxon>Ditrysia</taxon>
        <taxon>Tineoidea</taxon>
        <taxon>Psychidae</taxon>
        <taxon>Oiketicinae</taxon>
        <taxon>Eumeta</taxon>
    </lineage>
</organism>
<evidence type="ECO:0000313" key="1">
    <source>
        <dbReference type="EMBL" id="GBP48668.1"/>
    </source>
</evidence>
<dbReference type="OrthoDB" id="2016582at2759"/>
<accession>A0A4C1WBA1</accession>
<dbReference type="EMBL" id="BGZK01000528">
    <property type="protein sequence ID" value="GBP48668.1"/>
    <property type="molecule type" value="Genomic_DNA"/>
</dbReference>
<comment type="caution">
    <text evidence="1">The sequence shown here is derived from an EMBL/GenBank/DDBJ whole genome shotgun (WGS) entry which is preliminary data.</text>
</comment>
<dbReference type="Proteomes" id="UP000299102">
    <property type="component" value="Unassembled WGS sequence"/>
</dbReference>
<proteinExistence type="predicted"/>
<gene>
    <name evidence="1" type="ORF">EVAR_103033_1</name>
</gene>
<sequence>MQHSERPYLFTSIACKTAASQGREAKSFIRELCKRLKDKEENPRSEFYLLQTLSVAIERDNAASVIGTSGPTQTRGGIFVSVVSQTICRTHQSQLIRLRGFGMSVWSAARVRHRFASLRAASVPTYFVVMHIYLYPLLRYFSDNIFISDCGSAIPLRWLIAKRGLSMPVVADVAYTSGMEA</sequence>
<protein>
    <submittedName>
        <fullName evidence="1">Uncharacterized protein</fullName>
    </submittedName>
</protein>
<reference evidence="1 2" key="1">
    <citation type="journal article" date="2019" name="Commun. Biol.">
        <title>The bagworm genome reveals a unique fibroin gene that provides high tensile strength.</title>
        <authorList>
            <person name="Kono N."/>
            <person name="Nakamura H."/>
            <person name="Ohtoshi R."/>
            <person name="Tomita M."/>
            <person name="Numata K."/>
            <person name="Arakawa K."/>
        </authorList>
    </citation>
    <scope>NUCLEOTIDE SEQUENCE [LARGE SCALE GENOMIC DNA]</scope>
</reference>
<name>A0A4C1WBA1_EUMVA</name>
<evidence type="ECO:0000313" key="2">
    <source>
        <dbReference type="Proteomes" id="UP000299102"/>
    </source>
</evidence>
<keyword evidence="2" id="KW-1185">Reference proteome</keyword>
<dbReference type="AlphaFoldDB" id="A0A4C1WBA1"/>